<keyword evidence="1" id="KW-0732">Signal</keyword>
<dbReference type="PANTHER" id="PTHR15462:SF8">
    <property type="entry name" value="SERINE PROTEASE"/>
    <property type="match status" value="1"/>
</dbReference>
<dbReference type="InterPro" id="IPR009003">
    <property type="entry name" value="Peptidase_S1_PA"/>
</dbReference>
<gene>
    <name evidence="2" type="ORF">T310_8157</name>
</gene>
<dbReference type="InterPro" id="IPR043504">
    <property type="entry name" value="Peptidase_S1_PA_chymotrypsin"/>
</dbReference>
<dbReference type="GeneID" id="25320417"/>
<evidence type="ECO:0000313" key="3">
    <source>
        <dbReference type="Proteomes" id="UP000053958"/>
    </source>
</evidence>
<evidence type="ECO:0008006" key="4">
    <source>
        <dbReference type="Google" id="ProtNLM"/>
    </source>
</evidence>
<dbReference type="AlphaFoldDB" id="A0A0F4YI61"/>
<dbReference type="Proteomes" id="UP000053958">
    <property type="component" value="Unassembled WGS sequence"/>
</dbReference>
<reference evidence="2 3" key="1">
    <citation type="submission" date="2015-04" db="EMBL/GenBank/DDBJ databases">
        <authorList>
            <person name="Heijne W.H."/>
            <person name="Fedorova N.D."/>
            <person name="Nierman W.C."/>
            <person name="Vollebregt A.W."/>
            <person name="Zhao Z."/>
            <person name="Wu L."/>
            <person name="Kumar M."/>
            <person name="Stam H."/>
            <person name="van den Berg M.A."/>
            <person name="Pel H.J."/>
        </authorList>
    </citation>
    <scope>NUCLEOTIDE SEQUENCE [LARGE SCALE GENOMIC DNA]</scope>
    <source>
        <strain evidence="2 3">CBS 393.64</strain>
    </source>
</reference>
<organism evidence="2 3">
    <name type="scientific">Rasamsonia emersonii (strain ATCC 16479 / CBS 393.64 / IMI 116815)</name>
    <dbReference type="NCBI Taxonomy" id="1408163"/>
    <lineage>
        <taxon>Eukaryota</taxon>
        <taxon>Fungi</taxon>
        <taxon>Dikarya</taxon>
        <taxon>Ascomycota</taxon>
        <taxon>Pezizomycotina</taxon>
        <taxon>Eurotiomycetes</taxon>
        <taxon>Eurotiomycetidae</taxon>
        <taxon>Eurotiales</taxon>
        <taxon>Trichocomaceae</taxon>
        <taxon>Rasamsonia</taxon>
    </lineage>
</organism>
<dbReference type="PANTHER" id="PTHR15462">
    <property type="entry name" value="SERINE PROTEASE"/>
    <property type="match status" value="1"/>
</dbReference>
<evidence type="ECO:0000313" key="2">
    <source>
        <dbReference type="EMBL" id="KKA17904.1"/>
    </source>
</evidence>
<name>A0A0F4YI61_RASE3</name>
<keyword evidence="3" id="KW-1185">Reference proteome</keyword>
<evidence type="ECO:0000256" key="1">
    <source>
        <dbReference type="ARBA" id="ARBA00022729"/>
    </source>
</evidence>
<dbReference type="OrthoDB" id="10254945at2759"/>
<dbReference type="EMBL" id="LASV01000531">
    <property type="protein sequence ID" value="KKA17904.1"/>
    <property type="molecule type" value="Genomic_DNA"/>
</dbReference>
<dbReference type="Gene3D" id="2.40.10.10">
    <property type="entry name" value="Trypsin-like serine proteases"/>
    <property type="match status" value="2"/>
</dbReference>
<accession>A0A0F4YI61</accession>
<proteinExistence type="predicted"/>
<sequence length="814" mass="90344">MVRRLIAEEDVADAYKTGPKEKNLLGLVNYDAALLTAAVVKLTFRVNNESRQNFIRMSVSVLTLQTGESSGNGFFVHFPGCEDDIILTAGHNLIDGKKRRYNVMTVHITDPHSDRVVQRSVPLDAIKICEQYANNPSEASAQHDYGVILLAREPGKAPHYAFGFSLHLGHEERLDCDVGVTGFQQGKNGPAGTSTGACVNPILSQNQLEYMAKTEAGISGAPVWVGYKGTPTAIAVHNYGASRPGSPSKGTRINLKLVRDVFGWAGIGATSKMLRTKSLDAPPGPALGLFFRYSEDEERLKVIVQGHEDKTSMLFDLLPVFAPARAPATRFSPHYALHFKKRWISWNKDSATATAVETLGSSCWIRIFGNVESGDPFRITVNRNGDLFALTVKTDKMKEWQLEEPGEEFCGFAFDEFFDGDPGTDVSELMIPIRGSVELSACYRTPSTNSALNDGQSSAMATTHGVDPPFGFSDEDFVIESYDEYPSGFRDLQNENLFPKSKFPMFRGKDTSAAAQNAYESIQPALLLLSRIIIQCWESFTVFVRRQRPGLFPPDEFLDADTELALSKDETIGYIKNVIPDIEFNPDRHYYYSNSAAVFAETVLCPKAASDRISVNYNIVRLLRDPTCSHSRKLAGLVFLAVLLGHGLAHVLEFRSIRGGQLLRSDDDGEPLNTPGVTCREAGTAWETRAFGGRIYPICGVENSLVNMRGLCISSNAWNFDMMKANEKWIRELFRESHWTTTTAVHPLRAPIGKYARFALLEDELLIDYERRALPTEGKGCERDVRVETGSIISPRKKHRQIIPVNICGAKRVR</sequence>
<dbReference type="RefSeq" id="XP_013324516.1">
    <property type="nucleotide sequence ID" value="XM_013469062.1"/>
</dbReference>
<dbReference type="InterPro" id="IPR050966">
    <property type="entry name" value="Glutamyl_endopeptidase"/>
</dbReference>
<comment type="caution">
    <text evidence="2">The sequence shown here is derived from an EMBL/GenBank/DDBJ whole genome shotgun (WGS) entry which is preliminary data.</text>
</comment>
<protein>
    <recommendedName>
        <fullName evidence="4">Serine protease</fullName>
    </recommendedName>
</protein>
<dbReference type="SUPFAM" id="SSF50494">
    <property type="entry name" value="Trypsin-like serine proteases"/>
    <property type="match status" value="1"/>
</dbReference>
<dbReference type="STRING" id="1408163.A0A0F4YI61"/>